<evidence type="ECO:0000313" key="1">
    <source>
        <dbReference type="EnsemblMetazoa" id="Aqu2.1.23059_001"/>
    </source>
</evidence>
<accession>A0A1X7U6B8</accession>
<dbReference type="AlphaFoldDB" id="A0A1X7U6B8"/>
<dbReference type="Pfam" id="PF05380">
    <property type="entry name" value="Peptidase_A17"/>
    <property type="match status" value="1"/>
</dbReference>
<reference evidence="1" key="1">
    <citation type="submission" date="2017-05" db="UniProtKB">
        <authorList>
            <consortium name="EnsemblMetazoa"/>
        </authorList>
    </citation>
    <scope>IDENTIFICATION</scope>
</reference>
<organism evidence="1">
    <name type="scientific">Amphimedon queenslandica</name>
    <name type="common">Sponge</name>
    <dbReference type="NCBI Taxonomy" id="400682"/>
    <lineage>
        <taxon>Eukaryota</taxon>
        <taxon>Metazoa</taxon>
        <taxon>Porifera</taxon>
        <taxon>Demospongiae</taxon>
        <taxon>Heteroscleromorpha</taxon>
        <taxon>Haplosclerida</taxon>
        <taxon>Niphatidae</taxon>
        <taxon>Amphimedon</taxon>
    </lineage>
</organism>
<name>A0A1X7U6B8_AMPQE</name>
<dbReference type="OrthoDB" id="6608729at2759"/>
<dbReference type="InterPro" id="IPR008042">
    <property type="entry name" value="Retrotrans_Pao"/>
</dbReference>
<dbReference type="PANTHER" id="PTHR47331">
    <property type="entry name" value="PHD-TYPE DOMAIN-CONTAINING PROTEIN"/>
    <property type="match status" value="1"/>
</dbReference>
<evidence type="ECO:0008006" key="2">
    <source>
        <dbReference type="Google" id="ProtNLM"/>
    </source>
</evidence>
<proteinExistence type="predicted"/>
<sequence length="250" mass="28132">PFLLNATVKYHIEQYIERDPKFVAKFLHCIYVDDLTTGTSNVELGYEFYLKAKLRLAKAGFNHRKFVFNSTDLIRRILVNEGQVKEAHTNNELPLEHKVNEYLKTIQPTKRDVVGIAAKIYNSLGILSIVFKLDSSWKKLASTLDQGNSVVIDWYLPGLGDQEYPFIQLVGFCDASLNAYAAVVYLRVVGKASTSVSILASKTQVAPLKTVTIPCLQLLSALLLARPTHLIYGVLQEKFPFNDPFPLLIQ</sequence>
<protein>
    <recommendedName>
        <fullName evidence="2">Reverse transcriptase domain-containing protein</fullName>
    </recommendedName>
</protein>
<dbReference type="EnsemblMetazoa" id="Aqu2.1.23059_001">
    <property type="protein sequence ID" value="Aqu2.1.23059_001"/>
    <property type="gene ID" value="Aqu2.1.23059"/>
</dbReference>
<dbReference type="InParanoid" id="A0A1X7U6B8"/>